<protein>
    <submittedName>
        <fullName evidence="1">Uncharacterized protein</fullName>
    </submittedName>
</protein>
<dbReference type="EMBL" id="KN122061">
    <property type="protein sequence ID" value="KFO33677.1"/>
    <property type="molecule type" value="Genomic_DNA"/>
</dbReference>
<sequence>MDNTDPHLAADESEVQGDFVTLEAPGLLLTQPLTEQVSGHTSMCPCCCCLQCLHREMSGDPGGSCRADEGTGLSGSDVLAVII</sequence>
<organism evidence="1 2">
    <name type="scientific">Fukomys damarensis</name>
    <name type="common">Damaraland mole rat</name>
    <name type="synonym">Cryptomys damarensis</name>
    <dbReference type="NCBI Taxonomy" id="885580"/>
    <lineage>
        <taxon>Eukaryota</taxon>
        <taxon>Metazoa</taxon>
        <taxon>Chordata</taxon>
        <taxon>Craniata</taxon>
        <taxon>Vertebrata</taxon>
        <taxon>Euteleostomi</taxon>
        <taxon>Mammalia</taxon>
        <taxon>Eutheria</taxon>
        <taxon>Euarchontoglires</taxon>
        <taxon>Glires</taxon>
        <taxon>Rodentia</taxon>
        <taxon>Hystricomorpha</taxon>
        <taxon>Bathyergidae</taxon>
        <taxon>Fukomys</taxon>
    </lineage>
</organism>
<keyword evidence="2" id="KW-1185">Reference proteome</keyword>
<dbReference type="Proteomes" id="UP000028990">
    <property type="component" value="Unassembled WGS sequence"/>
</dbReference>
<gene>
    <name evidence="1" type="ORF">H920_04922</name>
</gene>
<dbReference type="AlphaFoldDB" id="A0A091DRG6"/>
<proteinExistence type="predicted"/>
<reference evidence="1 2" key="1">
    <citation type="submission" date="2013-11" db="EMBL/GenBank/DDBJ databases">
        <title>The Damaraland mole rat (Fukomys damarensis) genome and evolution of African mole rats.</title>
        <authorList>
            <person name="Gladyshev V.N."/>
            <person name="Fang X."/>
        </authorList>
    </citation>
    <scope>NUCLEOTIDE SEQUENCE [LARGE SCALE GENOMIC DNA]</scope>
    <source>
        <tissue evidence="1">Liver</tissue>
    </source>
</reference>
<name>A0A091DRG6_FUKDA</name>
<evidence type="ECO:0000313" key="1">
    <source>
        <dbReference type="EMBL" id="KFO33677.1"/>
    </source>
</evidence>
<accession>A0A091DRG6</accession>
<evidence type="ECO:0000313" key="2">
    <source>
        <dbReference type="Proteomes" id="UP000028990"/>
    </source>
</evidence>